<comment type="caution">
    <text evidence="1">The sequence shown here is derived from an EMBL/GenBank/DDBJ whole genome shotgun (WGS) entry which is preliminary data.</text>
</comment>
<sequence>MVPQRRKRSVKDFLRKKNQGMDNAFSQSKAGVERGVLELPLYGKSLGAEYRKEIISAYLDMLEKCSSPVEPETCLPFSKKIIRQAIFEELAESPDAESRAGLEVACLQLESFLPEPEYRVIEEFKFASILAQEMAKSGNPKDIMISAVLLGQAMGERAVKIEEQISEKIRKRMKQIHEIRLSLLDHPLSSSS</sequence>
<dbReference type="Proteomes" id="UP001144372">
    <property type="component" value="Unassembled WGS sequence"/>
</dbReference>
<proteinExistence type="predicted"/>
<reference evidence="1" key="1">
    <citation type="submission" date="2022-12" db="EMBL/GenBank/DDBJ databases">
        <title>Reference genome sequencing for broad-spectrum identification of bacterial and archaeal isolates by mass spectrometry.</title>
        <authorList>
            <person name="Sekiguchi Y."/>
            <person name="Tourlousse D.M."/>
        </authorList>
    </citation>
    <scope>NUCLEOTIDE SEQUENCE</scope>
    <source>
        <strain evidence="1">ASRB1</strain>
    </source>
</reference>
<organism evidence="1 2">
    <name type="scientific">Desulforhabdus amnigena</name>
    <dbReference type="NCBI Taxonomy" id="40218"/>
    <lineage>
        <taxon>Bacteria</taxon>
        <taxon>Pseudomonadati</taxon>
        <taxon>Thermodesulfobacteriota</taxon>
        <taxon>Syntrophobacteria</taxon>
        <taxon>Syntrophobacterales</taxon>
        <taxon>Syntrophobacteraceae</taxon>
        <taxon>Desulforhabdus</taxon>
    </lineage>
</organism>
<gene>
    <name evidence="1" type="ORF">DAMNIGENAA_11530</name>
</gene>
<keyword evidence="2" id="KW-1185">Reference proteome</keyword>
<name>A0A9W6D0P2_9BACT</name>
<protein>
    <submittedName>
        <fullName evidence="1">Uncharacterized protein</fullName>
    </submittedName>
</protein>
<dbReference type="RefSeq" id="WP_281792887.1">
    <property type="nucleotide sequence ID" value="NZ_BSDR01000001.1"/>
</dbReference>
<accession>A0A9W6D0P2</accession>
<evidence type="ECO:0000313" key="2">
    <source>
        <dbReference type="Proteomes" id="UP001144372"/>
    </source>
</evidence>
<evidence type="ECO:0000313" key="1">
    <source>
        <dbReference type="EMBL" id="GLI33720.1"/>
    </source>
</evidence>
<dbReference type="EMBL" id="BSDR01000001">
    <property type="protein sequence ID" value="GLI33720.1"/>
    <property type="molecule type" value="Genomic_DNA"/>
</dbReference>
<dbReference type="AlphaFoldDB" id="A0A9W6D0P2"/>